<feature type="region of interest" description="Disordered" evidence="1">
    <location>
        <begin position="430"/>
        <end position="468"/>
    </location>
</feature>
<gene>
    <name evidence="2" type="ORF">FA10DRAFT_266168</name>
</gene>
<feature type="compositionally biased region" description="Low complexity" evidence="1">
    <location>
        <begin position="44"/>
        <end position="78"/>
    </location>
</feature>
<sequence>MAPPRHDPFRLEVQDVTPVSISILWSLRPPPLSAIPKGLMHQQTSTSSSSSSSSPSPVASTSANIRSAPPNLSAPSPSQRIHSDGGVVATRSVNRKVTKVTTIRNPSPSQRVPAPSSSSSGKQPRHTGSRQLAVPYDNDDWPSEDGATAVEEHDGAGVAEDESGHSETSDTANDPASATSSSHPPAQLPMSLTKIFDSGVSVSVNGEPWLQVVMGDRGPDEAFVVVYGLLPDRDYEILLCVGKDEAVVSAQTSSVAALNSKSLSDKVNVTPSSPSTIDNAGGDLIPSNDHSRTSSANVHPPSAGNLVLRSHTPPTQDSADPTTVLTDSVDSDGIGPSPRQPSPTHVPASTTASATVMGSGAGAGALTASALQATVNTLLRKARKDTSRAESALRNEIEALKRALDRMSGVDHRAKQKVLALQESIRQATQASKDIDEETTLVEQEKGKWEDEEKEKDEELKSTKAQVGSRVKESEGKIEAMESEVKSFEAEVDVVKKRLEAKLAEKKKLESEKVVELENEIKRLQDETDRALHSPAYEQQHLQQLQQPQGGSGMGGHPPYVHYYQPHSPHQQGQLGNNTAFVPSQIVGGRSGRGGAGRGGRTASGGTSGGGGGGKSSSRRHYGRGGHLGRPAPHHQSGSDELESYTNQSPQTAHHYPLNPANPEFVPSASASPITAKGTLAAPSSLGPHHQYHSQTSNSVGVSPHLAPRSVHSGFGNDVATIQQQRRSSFSPNLSGVPSGTSPIGPPSQGVPPGSSPSLWTSQNPNSATNSSGLDIWGMPIAPASPKVATSAFNPSPSLQHQGTTSSPPSHFGNNPFSSGMVDSPTASSSPMHAAFLRGTASGSTPGSIGPPWHPVHHNHQQQQQLDPLSIGSGRGSAPVSPTFATHEEARASPVAAPGGAATQGQVDWSSMPMSFASVAADRAGRRN</sequence>
<protein>
    <submittedName>
        <fullName evidence="2">Uncharacterized protein</fullName>
    </submittedName>
</protein>
<feature type="compositionally biased region" description="Polar residues" evidence="1">
    <location>
        <begin position="568"/>
        <end position="582"/>
    </location>
</feature>
<reference evidence="2 3" key="1">
    <citation type="journal article" date="2018" name="Mol. Biol. Evol.">
        <title>Broad Genomic Sampling Reveals a Smut Pathogenic Ancestry of the Fungal Clade Ustilaginomycotina.</title>
        <authorList>
            <person name="Kijpornyongpan T."/>
            <person name="Mondo S.J."/>
            <person name="Barry K."/>
            <person name="Sandor L."/>
            <person name="Lee J."/>
            <person name="Lipzen A."/>
            <person name="Pangilinan J."/>
            <person name="LaButti K."/>
            <person name="Hainaut M."/>
            <person name="Henrissat B."/>
            <person name="Grigoriev I.V."/>
            <person name="Spatafora J.W."/>
            <person name="Aime M.C."/>
        </authorList>
    </citation>
    <scope>NUCLEOTIDE SEQUENCE [LARGE SCALE GENOMIC DNA]</scope>
    <source>
        <strain evidence="2 3">MCA 4198</strain>
    </source>
</reference>
<feature type="compositionally biased region" description="Low complexity" evidence="1">
    <location>
        <begin position="106"/>
        <end position="120"/>
    </location>
</feature>
<feature type="compositionally biased region" description="Basic and acidic residues" evidence="1">
    <location>
        <begin position="443"/>
        <end position="462"/>
    </location>
</feature>
<dbReference type="InParanoid" id="A0A316YUP5"/>
<organism evidence="2 3">
    <name type="scientific">Acaromyces ingoldii</name>
    <dbReference type="NCBI Taxonomy" id="215250"/>
    <lineage>
        <taxon>Eukaryota</taxon>
        <taxon>Fungi</taxon>
        <taxon>Dikarya</taxon>
        <taxon>Basidiomycota</taxon>
        <taxon>Ustilaginomycotina</taxon>
        <taxon>Exobasidiomycetes</taxon>
        <taxon>Exobasidiales</taxon>
        <taxon>Cryptobasidiaceae</taxon>
        <taxon>Acaromyces</taxon>
    </lineage>
</organism>
<feature type="compositionally biased region" description="Gly residues" evidence="1">
    <location>
        <begin position="589"/>
        <end position="615"/>
    </location>
</feature>
<feature type="compositionally biased region" description="Polar residues" evidence="1">
    <location>
        <begin position="791"/>
        <end position="818"/>
    </location>
</feature>
<dbReference type="OrthoDB" id="2596255at2759"/>
<dbReference type="EMBL" id="KZ819635">
    <property type="protein sequence ID" value="PWN92398.1"/>
    <property type="molecule type" value="Genomic_DNA"/>
</dbReference>
<feature type="compositionally biased region" description="Polar residues" evidence="1">
    <location>
        <begin position="759"/>
        <end position="773"/>
    </location>
</feature>
<feature type="region of interest" description="Disordered" evidence="1">
    <location>
        <begin position="32"/>
        <end position="189"/>
    </location>
</feature>
<feature type="compositionally biased region" description="Polar residues" evidence="1">
    <location>
        <begin position="312"/>
        <end position="328"/>
    </location>
</feature>
<accession>A0A316YUP5</accession>
<dbReference type="RefSeq" id="XP_025379596.1">
    <property type="nucleotide sequence ID" value="XM_025521388.1"/>
</dbReference>
<proteinExistence type="predicted"/>
<evidence type="ECO:0000313" key="2">
    <source>
        <dbReference type="EMBL" id="PWN92398.1"/>
    </source>
</evidence>
<dbReference type="AlphaFoldDB" id="A0A316YUP5"/>
<dbReference type="Proteomes" id="UP000245768">
    <property type="component" value="Unassembled WGS sequence"/>
</dbReference>
<evidence type="ECO:0000256" key="1">
    <source>
        <dbReference type="SAM" id="MobiDB-lite"/>
    </source>
</evidence>
<feature type="compositionally biased region" description="Polar residues" evidence="1">
    <location>
        <begin position="720"/>
        <end position="741"/>
    </location>
</feature>
<feature type="region of interest" description="Disordered" evidence="1">
    <location>
        <begin position="526"/>
        <end position="908"/>
    </location>
</feature>
<name>A0A316YUP5_9BASI</name>
<dbReference type="GeneID" id="37043304"/>
<feature type="compositionally biased region" description="Low complexity" evidence="1">
    <location>
        <begin position="175"/>
        <end position="185"/>
    </location>
</feature>
<feature type="compositionally biased region" description="Polar residues" evidence="1">
    <location>
        <begin position="261"/>
        <end position="278"/>
    </location>
</feature>
<evidence type="ECO:0000313" key="3">
    <source>
        <dbReference type="Proteomes" id="UP000245768"/>
    </source>
</evidence>
<feature type="region of interest" description="Disordered" evidence="1">
    <location>
        <begin position="261"/>
        <end position="351"/>
    </location>
</feature>
<keyword evidence="3" id="KW-1185">Reference proteome</keyword>
<feature type="compositionally biased region" description="Low complexity" evidence="1">
    <location>
        <begin position="539"/>
        <end position="549"/>
    </location>
</feature>